<name>A0A4Q2EK74_9ACTN</name>
<feature type="transmembrane region" description="Helical" evidence="5">
    <location>
        <begin position="241"/>
        <end position="260"/>
    </location>
</feature>
<keyword evidence="5" id="KW-0813">Transport</keyword>
<feature type="transmembrane region" description="Helical" evidence="5">
    <location>
        <begin position="89"/>
        <end position="107"/>
    </location>
</feature>
<feature type="transmembrane region" description="Helical" evidence="5">
    <location>
        <begin position="144"/>
        <end position="161"/>
    </location>
</feature>
<evidence type="ECO:0000256" key="5">
    <source>
        <dbReference type="HAMAP-Rule" id="MF_00445"/>
    </source>
</evidence>
<evidence type="ECO:0000256" key="1">
    <source>
        <dbReference type="ARBA" id="ARBA00004127"/>
    </source>
</evidence>
<feature type="transmembrane region" description="Helical" evidence="5">
    <location>
        <begin position="449"/>
        <end position="477"/>
    </location>
</feature>
<comment type="catalytic activity">
    <reaction evidence="5">
        <text>a quinone + NADH + 5 H(+)(in) = a quinol + NAD(+) + 4 H(+)(out)</text>
        <dbReference type="Rhea" id="RHEA:57888"/>
        <dbReference type="ChEBI" id="CHEBI:15378"/>
        <dbReference type="ChEBI" id="CHEBI:24646"/>
        <dbReference type="ChEBI" id="CHEBI:57540"/>
        <dbReference type="ChEBI" id="CHEBI:57945"/>
        <dbReference type="ChEBI" id="CHEBI:132124"/>
    </reaction>
</comment>
<feature type="transmembrane region" description="Helical" evidence="5">
    <location>
        <begin position="308"/>
        <end position="330"/>
    </location>
</feature>
<dbReference type="OrthoDB" id="9811718at2"/>
<feature type="transmembrane region" description="Helical" evidence="5">
    <location>
        <begin position="281"/>
        <end position="302"/>
    </location>
</feature>
<dbReference type="EC" id="7.1.1.-" evidence="5"/>
<feature type="transmembrane region" description="Helical" evidence="5">
    <location>
        <begin position="337"/>
        <end position="356"/>
    </location>
</feature>
<dbReference type="NCBIfam" id="TIGR01770">
    <property type="entry name" value="NDH_I_N"/>
    <property type="match status" value="1"/>
</dbReference>
<accession>A0A4Q2EK74</accession>
<protein>
    <recommendedName>
        <fullName evidence="5">NADH-quinone oxidoreductase subunit N</fullName>
        <ecNumber evidence="5">7.1.1.-</ecNumber>
    </recommendedName>
    <alternativeName>
        <fullName evidence="5">NADH dehydrogenase I subunit N</fullName>
    </alternativeName>
    <alternativeName>
        <fullName evidence="5">NDH-1 subunit N</fullName>
    </alternativeName>
</protein>
<organism evidence="8 9">
    <name type="scientific">Propioniciclava flava</name>
    <dbReference type="NCBI Taxonomy" id="2072026"/>
    <lineage>
        <taxon>Bacteria</taxon>
        <taxon>Bacillati</taxon>
        <taxon>Actinomycetota</taxon>
        <taxon>Actinomycetes</taxon>
        <taxon>Propionibacteriales</taxon>
        <taxon>Propionibacteriaceae</taxon>
        <taxon>Propioniciclava</taxon>
    </lineage>
</organism>
<dbReference type="NCBIfam" id="NF004441">
    <property type="entry name" value="PRK05777.1-4"/>
    <property type="match status" value="1"/>
</dbReference>
<feature type="transmembrane region" description="Helical" evidence="5">
    <location>
        <begin position="47"/>
        <end position="69"/>
    </location>
</feature>
<keyword evidence="5" id="KW-0874">Quinone</keyword>
<dbReference type="RefSeq" id="WP_129458036.1">
    <property type="nucleotide sequence ID" value="NZ_PPCV01000002.1"/>
</dbReference>
<sequence length="526" mass="55911">MSSYLMPVLEMAAPTLEWRALAPVLLVFAAACLGILLEAVLPRRLRFVAQTTLVIAAGVASLAFLVINWRAGYAGRLAMGSIMLDGPTYFAWGALLVFGVLAFMVFAERSLNGGATTFAASAASVPGSADEAESSAARHEHTEVFPLGLFALTGMMVFASASDLLTLFVALEVFSLPLYLLSGMARRRRLLSQEAALKYFLLGAFSSAFMLFGIAMLYVFSGSFDLRVIHAAVGGATTGPGLIFIGLTFIAIGLLFKTGVVPFHNWTPDVYMGAPTPVTGFMAICTKFAAVVALMRVFFVALDGMRWTWQPIFAVLAIATMVVGVIGALTQTDIKRLLAYSSIAHAGFVLTAIVGANQQVVAGQATSASSVFFYLAAYGFATIGAFAIVTLVRNPAGEDNTLAGWSGLASKNPWVAALFALFMLSFAGIPLTGGFIGKWAVFTSAWQGGYWWLVIVAVLFSLVAAYFYLRVVVVMFVGEPAPTTFVGRASAWTWIPIIIGVVGTLWLGLLPDSVMQLAAFAGGFLR</sequence>
<keyword evidence="9" id="KW-1185">Reference proteome</keyword>
<feature type="transmembrane region" description="Helical" evidence="5">
    <location>
        <begin position="489"/>
        <end position="509"/>
    </location>
</feature>
<evidence type="ECO:0000259" key="7">
    <source>
        <dbReference type="Pfam" id="PF00361"/>
    </source>
</evidence>
<dbReference type="HAMAP" id="MF_00445">
    <property type="entry name" value="NDH1_NuoN_1"/>
    <property type="match status" value="1"/>
</dbReference>
<dbReference type="Pfam" id="PF00361">
    <property type="entry name" value="Proton_antipo_M"/>
    <property type="match status" value="1"/>
</dbReference>
<evidence type="ECO:0000313" key="8">
    <source>
        <dbReference type="EMBL" id="RXW33132.1"/>
    </source>
</evidence>
<keyword evidence="5" id="KW-1278">Translocase</keyword>
<reference evidence="8 9" key="1">
    <citation type="submission" date="2018-01" db="EMBL/GenBank/DDBJ databases">
        <title>Lactibacter flavus gen. nov., sp. nov., a novel bacterium of the family Propionibacteriaceae isolated from raw milk and dairy products.</title>
        <authorList>
            <person name="Wenning M."/>
            <person name="Breitenwieser F."/>
            <person name="Huptas C."/>
            <person name="von Neubeck M."/>
            <person name="Busse H.-J."/>
            <person name="Scherer S."/>
        </authorList>
    </citation>
    <scope>NUCLEOTIDE SEQUENCE [LARGE SCALE GENOMIC DNA]</scope>
    <source>
        <strain evidence="8 9">VG341</strain>
    </source>
</reference>
<keyword evidence="2 5" id="KW-0812">Transmembrane</keyword>
<dbReference type="AlphaFoldDB" id="A0A4Q2EK74"/>
<dbReference type="GO" id="GO:0005886">
    <property type="term" value="C:plasma membrane"/>
    <property type="evidence" value="ECO:0007669"/>
    <property type="project" value="UniProtKB-SubCell"/>
</dbReference>
<feature type="transmembrane region" description="Helical" evidence="5">
    <location>
        <begin position="20"/>
        <end position="40"/>
    </location>
</feature>
<feature type="domain" description="NADH:quinone oxidoreductase/Mrp antiporter transmembrane" evidence="7">
    <location>
        <begin position="161"/>
        <end position="460"/>
    </location>
</feature>
<comment type="subcellular location">
    <subcellularLocation>
        <location evidence="5">Cell membrane</location>
        <topology evidence="5">Multi-pass membrane protein</topology>
    </subcellularLocation>
    <subcellularLocation>
        <location evidence="1">Endomembrane system</location>
        <topology evidence="1">Multi-pass membrane protein</topology>
    </subcellularLocation>
    <subcellularLocation>
        <location evidence="6">Membrane</location>
        <topology evidence="6">Multi-pass membrane protein</topology>
    </subcellularLocation>
</comment>
<proteinExistence type="inferred from homology"/>
<feature type="transmembrane region" description="Helical" evidence="5">
    <location>
        <begin position="167"/>
        <end position="185"/>
    </location>
</feature>
<keyword evidence="5" id="KW-1003">Cell membrane</keyword>
<gene>
    <name evidence="5" type="primary">nuoN</name>
    <name evidence="8" type="ORF">C1706_04625</name>
</gene>
<evidence type="ECO:0000256" key="3">
    <source>
        <dbReference type="ARBA" id="ARBA00022989"/>
    </source>
</evidence>
<keyword evidence="3 5" id="KW-1133">Transmembrane helix</keyword>
<dbReference type="GO" id="GO:0042773">
    <property type="term" value="P:ATP synthesis coupled electron transport"/>
    <property type="evidence" value="ECO:0007669"/>
    <property type="project" value="InterPro"/>
</dbReference>
<comment type="subunit">
    <text evidence="5">NDH-1 is composed of 14 different subunits. Subunits NuoA, H, J, K, L, M, N constitute the membrane sector of the complex.</text>
</comment>
<dbReference type="GO" id="GO:0050136">
    <property type="term" value="F:NADH dehydrogenase (quinone) (non-electrogenic) activity"/>
    <property type="evidence" value="ECO:0007669"/>
    <property type="project" value="UniProtKB-UniRule"/>
</dbReference>
<dbReference type="GO" id="GO:0048038">
    <property type="term" value="F:quinone binding"/>
    <property type="evidence" value="ECO:0007669"/>
    <property type="project" value="UniProtKB-KW"/>
</dbReference>
<keyword evidence="5" id="KW-0520">NAD</keyword>
<evidence type="ECO:0000256" key="4">
    <source>
        <dbReference type="ARBA" id="ARBA00023136"/>
    </source>
</evidence>
<evidence type="ECO:0000313" key="9">
    <source>
        <dbReference type="Proteomes" id="UP000290624"/>
    </source>
</evidence>
<dbReference type="GO" id="GO:0012505">
    <property type="term" value="C:endomembrane system"/>
    <property type="evidence" value="ECO:0007669"/>
    <property type="project" value="UniProtKB-SubCell"/>
</dbReference>
<comment type="function">
    <text evidence="5">NDH-1 shuttles electrons from NADH, via FMN and iron-sulfur (Fe-S) centers, to quinones in the respiratory chain. The immediate electron acceptor for the enzyme in this species is believed to be a menaquinone. Couples the redox reaction to proton translocation (for every two electrons transferred, four hydrogen ions are translocated across the cytoplasmic membrane), and thus conserves the redox energy in a proton gradient.</text>
</comment>
<evidence type="ECO:0000256" key="2">
    <source>
        <dbReference type="ARBA" id="ARBA00022692"/>
    </source>
</evidence>
<dbReference type="Proteomes" id="UP000290624">
    <property type="component" value="Unassembled WGS sequence"/>
</dbReference>
<dbReference type="PANTHER" id="PTHR22773">
    <property type="entry name" value="NADH DEHYDROGENASE"/>
    <property type="match status" value="1"/>
</dbReference>
<comment type="similarity">
    <text evidence="5">Belongs to the complex I subunit 2 family.</text>
</comment>
<dbReference type="InterPro" id="IPR010096">
    <property type="entry name" value="NADH-Q_OxRdtase_suN/2"/>
</dbReference>
<dbReference type="InterPro" id="IPR001750">
    <property type="entry name" value="ND/Mrp_TM"/>
</dbReference>
<feature type="transmembrane region" description="Helical" evidence="5">
    <location>
        <begin position="413"/>
        <end position="437"/>
    </location>
</feature>
<keyword evidence="4 5" id="KW-0472">Membrane</keyword>
<dbReference type="GO" id="GO:0008137">
    <property type="term" value="F:NADH dehydrogenase (ubiquinone) activity"/>
    <property type="evidence" value="ECO:0007669"/>
    <property type="project" value="InterPro"/>
</dbReference>
<feature type="transmembrane region" description="Helical" evidence="5">
    <location>
        <begin position="371"/>
        <end position="392"/>
    </location>
</feature>
<comment type="caution">
    <text evidence="8">The sequence shown here is derived from an EMBL/GenBank/DDBJ whole genome shotgun (WGS) entry which is preliminary data.</text>
</comment>
<feature type="transmembrane region" description="Helical" evidence="5">
    <location>
        <begin position="197"/>
        <end position="221"/>
    </location>
</feature>
<evidence type="ECO:0000256" key="6">
    <source>
        <dbReference type="RuleBase" id="RU000320"/>
    </source>
</evidence>
<dbReference type="EMBL" id="PPCV01000002">
    <property type="protein sequence ID" value="RXW33132.1"/>
    <property type="molecule type" value="Genomic_DNA"/>
</dbReference>